<evidence type="ECO:0000313" key="1">
    <source>
        <dbReference type="EMBL" id="KAI3735673.1"/>
    </source>
</evidence>
<comment type="caution">
    <text evidence="1">The sequence shown here is derived from an EMBL/GenBank/DDBJ whole genome shotgun (WGS) entry which is preliminary data.</text>
</comment>
<protein>
    <submittedName>
        <fullName evidence="1">Uncharacterized protein</fullName>
    </submittedName>
</protein>
<gene>
    <name evidence="1" type="ORF">L6452_15181</name>
</gene>
<sequence length="67" mass="7444">MAVWSLGDMESVDSRIVKEVRLPSEPSLKVSDDDMAVWSLGDMESVDSRIVEEVRLPSEPSLKVDVP</sequence>
<reference evidence="2" key="1">
    <citation type="journal article" date="2022" name="Mol. Ecol. Resour.">
        <title>The genomes of chicory, endive, great burdock and yacon provide insights into Asteraceae palaeo-polyploidization history and plant inulin production.</title>
        <authorList>
            <person name="Fan W."/>
            <person name="Wang S."/>
            <person name="Wang H."/>
            <person name="Wang A."/>
            <person name="Jiang F."/>
            <person name="Liu H."/>
            <person name="Zhao H."/>
            <person name="Xu D."/>
            <person name="Zhang Y."/>
        </authorList>
    </citation>
    <scope>NUCLEOTIDE SEQUENCE [LARGE SCALE GENOMIC DNA]</scope>
    <source>
        <strain evidence="2">cv. Niubang</strain>
    </source>
</reference>
<organism evidence="1 2">
    <name type="scientific">Arctium lappa</name>
    <name type="common">Greater burdock</name>
    <name type="synonym">Lappa major</name>
    <dbReference type="NCBI Taxonomy" id="4217"/>
    <lineage>
        <taxon>Eukaryota</taxon>
        <taxon>Viridiplantae</taxon>
        <taxon>Streptophyta</taxon>
        <taxon>Embryophyta</taxon>
        <taxon>Tracheophyta</taxon>
        <taxon>Spermatophyta</taxon>
        <taxon>Magnoliopsida</taxon>
        <taxon>eudicotyledons</taxon>
        <taxon>Gunneridae</taxon>
        <taxon>Pentapetalae</taxon>
        <taxon>asterids</taxon>
        <taxon>campanulids</taxon>
        <taxon>Asterales</taxon>
        <taxon>Asteraceae</taxon>
        <taxon>Carduoideae</taxon>
        <taxon>Cardueae</taxon>
        <taxon>Arctiinae</taxon>
        <taxon>Arctium</taxon>
    </lineage>
</organism>
<name>A0ACB9CN50_ARCLA</name>
<evidence type="ECO:0000313" key="2">
    <source>
        <dbReference type="Proteomes" id="UP001055879"/>
    </source>
</evidence>
<accession>A0ACB9CN50</accession>
<proteinExistence type="predicted"/>
<reference evidence="1 2" key="2">
    <citation type="journal article" date="2022" name="Mol. Ecol. Resour.">
        <title>The genomes of chicory, endive, great burdock and yacon provide insights into Asteraceae paleo-polyploidization history and plant inulin production.</title>
        <authorList>
            <person name="Fan W."/>
            <person name="Wang S."/>
            <person name="Wang H."/>
            <person name="Wang A."/>
            <person name="Jiang F."/>
            <person name="Liu H."/>
            <person name="Zhao H."/>
            <person name="Xu D."/>
            <person name="Zhang Y."/>
        </authorList>
    </citation>
    <scope>NUCLEOTIDE SEQUENCE [LARGE SCALE GENOMIC DNA]</scope>
    <source>
        <strain evidence="2">cv. Niubang</strain>
    </source>
</reference>
<dbReference type="Proteomes" id="UP001055879">
    <property type="component" value="Linkage Group LG04"/>
</dbReference>
<dbReference type="EMBL" id="CM042050">
    <property type="protein sequence ID" value="KAI3735673.1"/>
    <property type="molecule type" value="Genomic_DNA"/>
</dbReference>
<keyword evidence="2" id="KW-1185">Reference proteome</keyword>